<feature type="non-terminal residue" evidence="2">
    <location>
        <position position="55"/>
    </location>
</feature>
<name>A0A7T8QW16_CALRO</name>
<dbReference type="AlphaFoldDB" id="A0A7T8QW16"/>
<protein>
    <submittedName>
        <fullName evidence="2">Receptor protein-tyrosine kinase</fullName>
    </submittedName>
</protein>
<keyword evidence="2" id="KW-0675">Receptor</keyword>
<feature type="region of interest" description="Disordered" evidence="1">
    <location>
        <begin position="1"/>
        <end position="55"/>
    </location>
</feature>
<dbReference type="EMBL" id="CP045891">
    <property type="protein sequence ID" value="QQP57185.1"/>
    <property type="molecule type" value="Genomic_DNA"/>
</dbReference>
<keyword evidence="2" id="KW-0829">Tyrosine-protein kinase</keyword>
<keyword evidence="2" id="KW-0418">Kinase</keyword>
<evidence type="ECO:0000313" key="2">
    <source>
        <dbReference type="EMBL" id="QQP57185.1"/>
    </source>
</evidence>
<dbReference type="Proteomes" id="UP000595437">
    <property type="component" value="Chromosome 2"/>
</dbReference>
<feature type="non-terminal residue" evidence="2">
    <location>
        <position position="1"/>
    </location>
</feature>
<keyword evidence="2" id="KW-0808">Transferase</keyword>
<evidence type="ECO:0000256" key="1">
    <source>
        <dbReference type="SAM" id="MobiDB-lite"/>
    </source>
</evidence>
<keyword evidence="3" id="KW-1185">Reference proteome</keyword>
<proteinExistence type="predicted"/>
<evidence type="ECO:0000313" key="3">
    <source>
        <dbReference type="Proteomes" id="UP000595437"/>
    </source>
</evidence>
<reference evidence="3" key="1">
    <citation type="submission" date="2021-01" db="EMBL/GenBank/DDBJ databases">
        <title>Caligus Genome Assembly.</title>
        <authorList>
            <person name="Gallardo-Escarate C."/>
        </authorList>
    </citation>
    <scope>NUCLEOTIDE SEQUENCE [LARGE SCALE GENOMIC DNA]</scope>
</reference>
<dbReference type="GO" id="GO:0004713">
    <property type="term" value="F:protein tyrosine kinase activity"/>
    <property type="evidence" value="ECO:0007669"/>
    <property type="project" value="UniProtKB-KW"/>
</dbReference>
<sequence>LNSSGNPHLTSRSSNSGGAFISMDNPEYILNSDQKPSRGDYHTLGIPFIPNSPSS</sequence>
<accession>A0A7T8QW16</accession>
<gene>
    <name evidence="2" type="ORF">FKW44_002091</name>
</gene>
<feature type="compositionally biased region" description="Polar residues" evidence="1">
    <location>
        <begin position="1"/>
        <end position="17"/>
    </location>
</feature>
<organism evidence="2 3">
    <name type="scientific">Caligus rogercresseyi</name>
    <name type="common">Sea louse</name>
    <dbReference type="NCBI Taxonomy" id="217165"/>
    <lineage>
        <taxon>Eukaryota</taxon>
        <taxon>Metazoa</taxon>
        <taxon>Ecdysozoa</taxon>
        <taxon>Arthropoda</taxon>
        <taxon>Crustacea</taxon>
        <taxon>Multicrustacea</taxon>
        <taxon>Hexanauplia</taxon>
        <taxon>Copepoda</taxon>
        <taxon>Siphonostomatoida</taxon>
        <taxon>Caligidae</taxon>
        <taxon>Caligus</taxon>
    </lineage>
</organism>